<dbReference type="AlphaFoldDB" id="A0A7M5U1S2"/>
<dbReference type="EnsemblMetazoa" id="CLYHEMT004984.1">
    <property type="protein sequence ID" value="CLYHEMP004984.1"/>
    <property type="gene ID" value="CLYHEMG004984"/>
</dbReference>
<keyword evidence="1" id="KW-0597">Phosphoprotein</keyword>
<dbReference type="Pfam" id="PF01424">
    <property type="entry name" value="R3H"/>
    <property type="match status" value="1"/>
</dbReference>
<feature type="compositionally biased region" description="Polar residues" evidence="2">
    <location>
        <begin position="54"/>
        <end position="74"/>
    </location>
</feature>
<dbReference type="InterPro" id="IPR036867">
    <property type="entry name" value="R3H_dom_sf"/>
</dbReference>
<name>A0A7M5U1S2_9CNID</name>
<feature type="region of interest" description="Disordered" evidence="2">
    <location>
        <begin position="1"/>
        <end position="20"/>
    </location>
</feature>
<dbReference type="OrthoDB" id="278430at2759"/>
<evidence type="ECO:0000313" key="4">
    <source>
        <dbReference type="EnsemblMetazoa" id="CLYHEMP004984.1"/>
    </source>
</evidence>
<dbReference type="Gene3D" id="3.30.1370.50">
    <property type="entry name" value="R3H-like domain"/>
    <property type="match status" value="1"/>
</dbReference>
<evidence type="ECO:0000313" key="5">
    <source>
        <dbReference type="Proteomes" id="UP000594262"/>
    </source>
</evidence>
<dbReference type="SUPFAM" id="SSF82708">
    <property type="entry name" value="R3H domain"/>
    <property type="match status" value="1"/>
</dbReference>
<proteinExistence type="predicted"/>
<reference evidence="4" key="1">
    <citation type="submission" date="2021-01" db="UniProtKB">
        <authorList>
            <consortium name="EnsemblMetazoa"/>
        </authorList>
    </citation>
    <scope>IDENTIFICATION</scope>
</reference>
<protein>
    <recommendedName>
        <fullName evidence="3">R3H domain-containing protein</fullName>
    </recommendedName>
</protein>
<accession>A0A7M5U1S2</accession>
<feature type="compositionally biased region" description="Low complexity" evidence="2">
    <location>
        <begin position="37"/>
        <end position="53"/>
    </location>
</feature>
<dbReference type="RefSeq" id="XP_066911733.1">
    <property type="nucleotide sequence ID" value="XM_067055632.1"/>
</dbReference>
<feature type="region of interest" description="Disordered" evidence="2">
    <location>
        <begin position="790"/>
        <end position="820"/>
    </location>
</feature>
<feature type="compositionally biased region" description="Low complexity" evidence="2">
    <location>
        <begin position="557"/>
        <end position="575"/>
    </location>
</feature>
<dbReference type="Proteomes" id="UP000594262">
    <property type="component" value="Unplaced"/>
</dbReference>
<dbReference type="InterPro" id="IPR051937">
    <property type="entry name" value="R3H_domain_containing"/>
</dbReference>
<feature type="compositionally biased region" description="Polar residues" evidence="2">
    <location>
        <begin position="808"/>
        <end position="820"/>
    </location>
</feature>
<evidence type="ECO:0000259" key="3">
    <source>
        <dbReference type="PROSITE" id="PS51061"/>
    </source>
</evidence>
<feature type="region of interest" description="Disordered" evidence="2">
    <location>
        <begin position="901"/>
        <end position="925"/>
    </location>
</feature>
<dbReference type="CDD" id="cd02642">
    <property type="entry name" value="R3H_encore_like"/>
    <property type="match status" value="1"/>
</dbReference>
<dbReference type="PANTHER" id="PTHR15672:SF8">
    <property type="entry name" value="PROTEIN ENCORE"/>
    <property type="match status" value="1"/>
</dbReference>
<keyword evidence="5" id="KW-1185">Reference proteome</keyword>
<feature type="region of interest" description="Disordered" evidence="2">
    <location>
        <begin position="90"/>
        <end position="114"/>
    </location>
</feature>
<dbReference type="GeneID" id="136798953"/>
<feature type="region of interest" description="Disordered" evidence="2">
    <location>
        <begin position="545"/>
        <end position="583"/>
    </location>
</feature>
<evidence type="ECO:0000256" key="2">
    <source>
        <dbReference type="SAM" id="MobiDB-lite"/>
    </source>
</evidence>
<feature type="compositionally biased region" description="Polar residues" evidence="2">
    <location>
        <begin position="545"/>
        <end position="556"/>
    </location>
</feature>
<feature type="region of interest" description="Disordered" evidence="2">
    <location>
        <begin position="143"/>
        <end position="184"/>
    </location>
</feature>
<dbReference type="GO" id="GO:0003676">
    <property type="term" value="F:nucleic acid binding"/>
    <property type="evidence" value="ECO:0007669"/>
    <property type="project" value="UniProtKB-UniRule"/>
</dbReference>
<feature type="compositionally biased region" description="Low complexity" evidence="2">
    <location>
        <begin position="168"/>
        <end position="177"/>
    </location>
</feature>
<organism evidence="4 5">
    <name type="scientific">Clytia hemisphaerica</name>
    <dbReference type="NCBI Taxonomy" id="252671"/>
    <lineage>
        <taxon>Eukaryota</taxon>
        <taxon>Metazoa</taxon>
        <taxon>Cnidaria</taxon>
        <taxon>Hydrozoa</taxon>
        <taxon>Hydroidolina</taxon>
        <taxon>Leptothecata</taxon>
        <taxon>Obeliida</taxon>
        <taxon>Clytiidae</taxon>
        <taxon>Clytia</taxon>
    </lineage>
</organism>
<dbReference type="SMART" id="SM00393">
    <property type="entry name" value="R3H"/>
    <property type="match status" value="1"/>
</dbReference>
<dbReference type="PANTHER" id="PTHR15672">
    <property type="entry name" value="CAMP-REGULATED PHOSPHOPROTEIN 21 RELATED R3H DOMAIN CONTAINING PROTEIN"/>
    <property type="match status" value="1"/>
</dbReference>
<dbReference type="PROSITE" id="PS51061">
    <property type="entry name" value="R3H"/>
    <property type="match status" value="1"/>
</dbReference>
<sequence length="925" mass="101521">MATLTQPVLSNTSFSPIKTTMGDTDIINQCVTMAKISKPPSSPTSAKPTETSTNESPKMNGTLSPKPYTTSQNKPPKIKLLNRSANVASPVADLNGIEDNNTQDIQEGETQKEKEEAVAVMEPSLETPEDIVKVQQIKIQPDVTSQTLHRPPQQQTQTQQQAYNVEYSSSPSSTTSSLNRENSLDYKDSTGVDLHDFMVKTLKENPRDRLMLLKLERDFTEFIEDKNKTGYKYNQMTSYHRMLVHRVAAYFGLDHNIDNTGKAVVISKTPSSRVPETKFQAYCSREYTDEEISSPKVILPRSASTDEPGAGTPTNSFDSEVVAYSPKHTARSTDSSVLSEKEAAIAVVAARTGGKPGSTPSVTTKRVKPFELQLQGHQGQVHQWDNNVSTPSEAYAYPTEGSSGGSTNPYIANQAILRGPNQPDGSGHVYFNPNYSAQVAYVPGAAGYVAPQPSPQQGNPYVAVYAAYVPGSTGTQASPIVASPGQVPNAQYYMHPSGSIVCVPRQAGNVSDGNVQFMTQQQHQQQQVQQHYQDVANQMNAMNIDNQNSNTRTDNASQQQTQQQIISPTSPSTPTEHPTPAQQQRKIVYVPSPSDQIQQSATAAAAQYTNYPAGYPVQYYQNVVPNYPGYQDTTQVAAATAAVPSNMAQHVTTPQHGALMYQRGGNSFYVPVTAAGGAQAQQQMMLVSGGAGQIINGQKWTDFYTRNNKFSNMDNSTTNEYRKVDASYQQGYAIQQPAHQQNISMAQRPLMQIPANYQQYAYMQGPPKRFMHNQVLGQHFVRPNIPTQKKYRPHHRVSAGNEQIRISRPNSQPSDSSEQNTVGHILEIYDFPDATVSDQDTIFDAVRNYSSGARILKINSSSSQTSHNSNQVKPTILAIFKSASEAQKALESVKSPYYKLRVSKKSPTHLSTSDYSGHSSKTKPT</sequence>
<feature type="domain" description="R3H" evidence="3">
    <location>
        <begin position="209"/>
        <end position="272"/>
    </location>
</feature>
<feature type="compositionally biased region" description="Polar residues" evidence="2">
    <location>
        <begin position="908"/>
        <end position="919"/>
    </location>
</feature>
<evidence type="ECO:0000256" key="1">
    <source>
        <dbReference type="ARBA" id="ARBA00022553"/>
    </source>
</evidence>
<feature type="region of interest" description="Disordered" evidence="2">
    <location>
        <begin position="35"/>
        <end position="76"/>
    </location>
</feature>
<dbReference type="InterPro" id="IPR001374">
    <property type="entry name" value="R3H_dom"/>
</dbReference>